<evidence type="ECO:0000313" key="2">
    <source>
        <dbReference type="Proteomes" id="UP001153050"/>
    </source>
</evidence>
<gene>
    <name evidence="1" type="ORF">MES5069_270093</name>
</gene>
<accession>A0ABM9DVX3</accession>
<keyword evidence="2" id="KW-1185">Reference proteome</keyword>
<dbReference type="EMBL" id="CAKXZT010000121">
    <property type="protein sequence ID" value="CAH2400855.1"/>
    <property type="molecule type" value="Genomic_DNA"/>
</dbReference>
<organism evidence="1 2">
    <name type="scientific">Mesorhizobium escarrei</name>
    <dbReference type="NCBI Taxonomy" id="666018"/>
    <lineage>
        <taxon>Bacteria</taxon>
        <taxon>Pseudomonadati</taxon>
        <taxon>Pseudomonadota</taxon>
        <taxon>Alphaproteobacteria</taxon>
        <taxon>Hyphomicrobiales</taxon>
        <taxon>Phyllobacteriaceae</taxon>
        <taxon>Mesorhizobium</taxon>
    </lineage>
</organism>
<dbReference type="RefSeq" id="WP_254018487.1">
    <property type="nucleotide sequence ID" value="NZ_CAKXZT010000121.1"/>
</dbReference>
<protein>
    <submittedName>
        <fullName evidence="1">Uncharacterized protein</fullName>
    </submittedName>
</protein>
<sequence>MGRINDRVALISGGAAGEVAVDGTMSADIVAPVTVPNPVRAWPGTHSCR</sequence>
<name>A0ABM9DVX3_9HYPH</name>
<reference evidence="1 2" key="1">
    <citation type="submission" date="2022-03" db="EMBL/GenBank/DDBJ databases">
        <authorList>
            <person name="Brunel B."/>
        </authorList>
    </citation>
    <scope>NUCLEOTIDE SEQUENCE [LARGE SCALE GENOMIC DNA]</scope>
    <source>
        <strain evidence="1">STM5069sample</strain>
    </source>
</reference>
<evidence type="ECO:0000313" key="1">
    <source>
        <dbReference type="EMBL" id="CAH2400855.1"/>
    </source>
</evidence>
<proteinExistence type="predicted"/>
<comment type="caution">
    <text evidence="1">The sequence shown here is derived from an EMBL/GenBank/DDBJ whole genome shotgun (WGS) entry which is preliminary data.</text>
</comment>
<dbReference type="Proteomes" id="UP001153050">
    <property type="component" value="Unassembled WGS sequence"/>
</dbReference>